<dbReference type="PANTHER" id="PTHR46430:SF3">
    <property type="entry name" value="ACTIVATOR OF C KINASE PROTEIN 1"/>
    <property type="match status" value="1"/>
</dbReference>
<dbReference type="Proteomes" id="UP000716291">
    <property type="component" value="Unassembled WGS sequence"/>
</dbReference>
<gene>
    <name evidence="3" type="ORF">G6F64_010776</name>
</gene>
<dbReference type="SMART" id="SM00671">
    <property type="entry name" value="SEL1"/>
    <property type="match status" value="7"/>
</dbReference>
<accession>A0A9P6X0F3</accession>
<keyword evidence="1" id="KW-0677">Repeat</keyword>
<dbReference type="Gene3D" id="1.25.40.10">
    <property type="entry name" value="Tetratricopeptide repeat domain"/>
    <property type="match status" value="2"/>
</dbReference>
<proteinExistence type="predicted"/>
<name>A0A9P6X0F3_RHIOR</name>
<organism evidence="3 4">
    <name type="scientific">Rhizopus oryzae</name>
    <name type="common">Mucormycosis agent</name>
    <name type="synonym">Rhizopus arrhizus var. delemar</name>
    <dbReference type="NCBI Taxonomy" id="64495"/>
    <lineage>
        <taxon>Eukaryota</taxon>
        <taxon>Fungi</taxon>
        <taxon>Fungi incertae sedis</taxon>
        <taxon>Mucoromycota</taxon>
        <taxon>Mucoromycotina</taxon>
        <taxon>Mucoromycetes</taxon>
        <taxon>Mucorales</taxon>
        <taxon>Mucorineae</taxon>
        <taxon>Rhizopodaceae</taxon>
        <taxon>Rhizopus</taxon>
    </lineage>
</organism>
<dbReference type="InterPro" id="IPR011990">
    <property type="entry name" value="TPR-like_helical_dom_sf"/>
</dbReference>
<comment type="caution">
    <text evidence="3">The sequence shown here is derived from an EMBL/GenBank/DDBJ whole genome shotgun (WGS) entry which is preliminary data.</text>
</comment>
<dbReference type="AlphaFoldDB" id="A0A9P6X0F3"/>
<evidence type="ECO:0000256" key="2">
    <source>
        <dbReference type="SAM" id="MobiDB-lite"/>
    </source>
</evidence>
<dbReference type="Pfam" id="PF08238">
    <property type="entry name" value="Sel1"/>
    <property type="match status" value="7"/>
</dbReference>
<dbReference type="EMBL" id="JAANQT010002351">
    <property type="protein sequence ID" value="KAG1302614.1"/>
    <property type="molecule type" value="Genomic_DNA"/>
</dbReference>
<dbReference type="PANTHER" id="PTHR46430">
    <property type="entry name" value="PROTEIN SKT5-RELATED"/>
    <property type="match status" value="1"/>
</dbReference>
<evidence type="ECO:0008006" key="5">
    <source>
        <dbReference type="Google" id="ProtNLM"/>
    </source>
</evidence>
<feature type="region of interest" description="Disordered" evidence="2">
    <location>
        <begin position="467"/>
        <end position="487"/>
    </location>
</feature>
<evidence type="ECO:0000313" key="3">
    <source>
        <dbReference type="EMBL" id="KAG1302614.1"/>
    </source>
</evidence>
<keyword evidence="4" id="KW-1185">Reference proteome</keyword>
<sequence>MTTLTNNPSFINLDQSQSNANYSLANASKASLESTKSFTPPPVPPPHREGLQHFIPHSPSLPATAITATAATQCAVFEEDADYLPSSSLEMATLAGKRRHERLNSVNREFPSFTADNISRLREESKASKDSHQWLFFSRYLLEATKYLRTNPQDLKRTEELKNNMEEEAFKLLKKLASHKVGCADAQFFLADCYGNGLHGLKLDLDKAFTLYVQGSKLNHSECAYRTAACYELGLGTKKNYKHALQFYRKAANLGNASAMYKLGMIILSGSIGQQKNPREALPWFLRAAQIADEKHPHALHELGLLYENLSNRIPSVIPDLDYARELFSQAALLGYAPSQFKLGWAYENGQLNCPTDPRRSIAWYSRAAEQNYADAELALSGWYFTGAGDILPQDDATAYLWAKKAAEKELGKAEYAIGYFTEMGFGVPMNGKEAKFWYMKAASHGDQKAIHRLQVLEKMSQSIVKRRPTRNKNGKPDAKNSDCILM</sequence>
<dbReference type="InterPro" id="IPR051726">
    <property type="entry name" value="Chitin_Synth_Reg"/>
</dbReference>
<dbReference type="SUPFAM" id="SSF81901">
    <property type="entry name" value="HCP-like"/>
    <property type="match status" value="1"/>
</dbReference>
<dbReference type="InterPro" id="IPR006597">
    <property type="entry name" value="Sel1-like"/>
</dbReference>
<evidence type="ECO:0000313" key="4">
    <source>
        <dbReference type="Proteomes" id="UP000716291"/>
    </source>
</evidence>
<reference evidence="3" key="1">
    <citation type="journal article" date="2020" name="Microb. Genom.">
        <title>Genetic diversity of clinical and environmental Mucorales isolates obtained from an investigation of mucormycosis cases among solid organ transplant recipients.</title>
        <authorList>
            <person name="Nguyen M.H."/>
            <person name="Kaul D."/>
            <person name="Muto C."/>
            <person name="Cheng S.J."/>
            <person name="Richter R.A."/>
            <person name="Bruno V.M."/>
            <person name="Liu G."/>
            <person name="Beyhan S."/>
            <person name="Sundermann A.J."/>
            <person name="Mounaud S."/>
            <person name="Pasculle A.W."/>
            <person name="Nierman W.C."/>
            <person name="Driscoll E."/>
            <person name="Cumbie R."/>
            <person name="Clancy C.J."/>
            <person name="Dupont C.L."/>
        </authorList>
    </citation>
    <scope>NUCLEOTIDE SEQUENCE</scope>
    <source>
        <strain evidence="3">GL11</strain>
    </source>
</reference>
<evidence type="ECO:0000256" key="1">
    <source>
        <dbReference type="ARBA" id="ARBA00022737"/>
    </source>
</evidence>
<protein>
    <recommendedName>
        <fullName evidence="5">HCP-like protein</fullName>
    </recommendedName>
</protein>